<organism evidence="3 4">
    <name type="scientific">Quillaja saponaria</name>
    <name type="common">Soap bark tree</name>
    <dbReference type="NCBI Taxonomy" id="32244"/>
    <lineage>
        <taxon>Eukaryota</taxon>
        <taxon>Viridiplantae</taxon>
        <taxon>Streptophyta</taxon>
        <taxon>Embryophyta</taxon>
        <taxon>Tracheophyta</taxon>
        <taxon>Spermatophyta</taxon>
        <taxon>Magnoliopsida</taxon>
        <taxon>eudicotyledons</taxon>
        <taxon>Gunneridae</taxon>
        <taxon>Pentapetalae</taxon>
        <taxon>rosids</taxon>
        <taxon>fabids</taxon>
        <taxon>Fabales</taxon>
        <taxon>Quillajaceae</taxon>
        <taxon>Quillaja</taxon>
    </lineage>
</organism>
<reference evidence="3" key="1">
    <citation type="journal article" date="2023" name="Science">
        <title>Elucidation of the pathway for biosynthesis of saponin adjuvants from the soapbark tree.</title>
        <authorList>
            <person name="Reed J."/>
            <person name="Orme A."/>
            <person name="El-Demerdash A."/>
            <person name="Owen C."/>
            <person name="Martin L.B.B."/>
            <person name="Misra R.C."/>
            <person name="Kikuchi S."/>
            <person name="Rejzek M."/>
            <person name="Martin A.C."/>
            <person name="Harkess A."/>
            <person name="Leebens-Mack J."/>
            <person name="Louveau T."/>
            <person name="Stephenson M.J."/>
            <person name="Osbourn A."/>
        </authorList>
    </citation>
    <scope>NUCLEOTIDE SEQUENCE</scope>
    <source>
        <strain evidence="3">S10</strain>
    </source>
</reference>
<feature type="region of interest" description="Disordered" evidence="1">
    <location>
        <begin position="1"/>
        <end position="45"/>
    </location>
</feature>
<gene>
    <name evidence="3" type="ORF">O6P43_029493</name>
</gene>
<feature type="signal peptide" evidence="2">
    <location>
        <begin position="1"/>
        <end position="17"/>
    </location>
</feature>
<proteinExistence type="predicted"/>
<feature type="compositionally biased region" description="Polar residues" evidence="1">
    <location>
        <begin position="94"/>
        <end position="107"/>
    </location>
</feature>
<dbReference type="AlphaFoldDB" id="A0AAD7L0D6"/>
<evidence type="ECO:0000256" key="2">
    <source>
        <dbReference type="SAM" id="SignalP"/>
    </source>
</evidence>
<accession>A0AAD7L0D6</accession>
<sequence length="107" mass="11571">MALFSVLSSCFVPSSSSSRVSDDAGSSKLKALSSEKSKNTKAKSSGAPIVASYFPVNSYISRFFCQLLHPLKSSSSSSHFYDEGAESPIKEHSSAIQNQNQMEQKLQ</sequence>
<feature type="compositionally biased region" description="Low complexity" evidence="1">
    <location>
        <begin position="1"/>
        <end position="32"/>
    </location>
</feature>
<keyword evidence="4" id="KW-1185">Reference proteome</keyword>
<evidence type="ECO:0000313" key="3">
    <source>
        <dbReference type="EMBL" id="KAJ7949112.1"/>
    </source>
</evidence>
<protein>
    <submittedName>
        <fullName evidence="3">Uncharacterized protein</fullName>
    </submittedName>
</protein>
<evidence type="ECO:0000256" key="1">
    <source>
        <dbReference type="SAM" id="MobiDB-lite"/>
    </source>
</evidence>
<comment type="caution">
    <text evidence="3">The sequence shown here is derived from an EMBL/GenBank/DDBJ whole genome shotgun (WGS) entry which is preliminary data.</text>
</comment>
<dbReference type="PANTHER" id="PTHR37748">
    <property type="entry name" value="PROTEIN, PUTATIVE-RELATED"/>
    <property type="match status" value="1"/>
</dbReference>
<dbReference type="Proteomes" id="UP001163823">
    <property type="component" value="Chromosome 12"/>
</dbReference>
<dbReference type="EMBL" id="JARAOO010000012">
    <property type="protein sequence ID" value="KAJ7949112.1"/>
    <property type="molecule type" value="Genomic_DNA"/>
</dbReference>
<name>A0AAD7L0D6_QUISA</name>
<feature type="region of interest" description="Disordered" evidence="1">
    <location>
        <begin position="74"/>
        <end position="107"/>
    </location>
</feature>
<dbReference type="KEGG" id="qsa:O6P43_029493"/>
<evidence type="ECO:0000313" key="4">
    <source>
        <dbReference type="Proteomes" id="UP001163823"/>
    </source>
</evidence>
<keyword evidence="2" id="KW-0732">Signal</keyword>
<feature type="chain" id="PRO_5042071774" evidence="2">
    <location>
        <begin position="18"/>
        <end position="107"/>
    </location>
</feature>
<dbReference type="PANTHER" id="PTHR37748:SF1">
    <property type="entry name" value="PROTEIN, PUTATIVE-RELATED"/>
    <property type="match status" value="1"/>
</dbReference>